<dbReference type="InterPro" id="IPR034660">
    <property type="entry name" value="DinB/YfiT-like"/>
</dbReference>
<keyword evidence="4" id="KW-1185">Reference proteome</keyword>
<keyword evidence="2" id="KW-0479">Metal-binding</keyword>
<reference evidence="3 4" key="1">
    <citation type="submission" date="2019-08" db="EMBL/GenBank/DDBJ databases">
        <title>Archangium and Cystobacter genomes.</title>
        <authorList>
            <person name="Chen I.-C.K."/>
            <person name="Wielgoss S."/>
        </authorList>
    </citation>
    <scope>NUCLEOTIDE SEQUENCE [LARGE SCALE GENOMIC DNA]</scope>
    <source>
        <strain evidence="3 4">Cbm 6</strain>
    </source>
</reference>
<dbReference type="Pfam" id="PF05163">
    <property type="entry name" value="DinB"/>
    <property type="match status" value="1"/>
</dbReference>
<dbReference type="EMBL" id="CP043494">
    <property type="protein sequence ID" value="WNG48741.1"/>
    <property type="molecule type" value="Genomic_DNA"/>
</dbReference>
<sequence length="162" mass="18451">MNSQHPYSSLIRYKQWADRGLYEVIAQDFGRLDAQDATLLLRILDHIYVVDRVFQHHLMGLPHAFRAPRSEQPPDVRKLAEGTRDVDDWYVSYVGNLSASDFDQPVDFVFTNGTPGRMTRGEIILHVCLHGTYHRGNAGIFLQKNGVAPNHDRMTDFLEAAA</sequence>
<evidence type="ECO:0000256" key="2">
    <source>
        <dbReference type="ARBA" id="ARBA00022723"/>
    </source>
</evidence>
<name>A0ABY9X034_9BACT</name>
<proteinExistence type="inferred from homology"/>
<dbReference type="PANTHER" id="PTHR37302:SF1">
    <property type="entry name" value="PROTEIN DINB"/>
    <property type="match status" value="1"/>
</dbReference>
<dbReference type="PANTHER" id="PTHR37302">
    <property type="entry name" value="SLR1116 PROTEIN"/>
    <property type="match status" value="1"/>
</dbReference>
<evidence type="ECO:0000313" key="4">
    <source>
        <dbReference type="Proteomes" id="UP001611383"/>
    </source>
</evidence>
<dbReference type="Gene3D" id="1.20.120.450">
    <property type="entry name" value="dinb family like domain"/>
    <property type="match status" value="1"/>
</dbReference>
<evidence type="ECO:0008006" key="5">
    <source>
        <dbReference type="Google" id="ProtNLM"/>
    </source>
</evidence>
<gene>
    <name evidence="3" type="ORF">F0U60_34955</name>
</gene>
<organism evidence="3 4">
    <name type="scientific">Archangium minus</name>
    <dbReference type="NCBI Taxonomy" id="83450"/>
    <lineage>
        <taxon>Bacteria</taxon>
        <taxon>Pseudomonadati</taxon>
        <taxon>Myxococcota</taxon>
        <taxon>Myxococcia</taxon>
        <taxon>Myxococcales</taxon>
        <taxon>Cystobacterineae</taxon>
        <taxon>Archangiaceae</taxon>
        <taxon>Archangium</taxon>
    </lineage>
</organism>
<evidence type="ECO:0000256" key="1">
    <source>
        <dbReference type="ARBA" id="ARBA00008635"/>
    </source>
</evidence>
<dbReference type="RefSeq" id="WP_395806396.1">
    <property type="nucleotide sequence ID" value="NZ_CP043494.1"/>
</dbReference>
<evidence type="ECO:0000313" key="3">
    <source>
        <dbReference type="EMBL" id="WNG48741.1"/>
    </source>
</evidence>
<protein>
    <recommendedName>
        <fullName evidence="5">Damage-inducible protein DinB</fullName>
    </recommendedName>
</protein>
<dbReference type="Proteomes" id="UP001611383">
    <property type="component" value="Chromosome"/>
</dbReference>
<accession>A0ABY9X034</accession>
<dbReference type="InterPro" id="IPR007837">
    <property type="entry name" value="DinB"/>
</dbReference>
<comment type="similarity">
    <text evidence="1">Belongs to the DinB family.</text>
</comment>
<dbReference type="SUPFAM" id="SSF109854">
    <property type="entry name" value="DinB/YfiT-like putative metalloenzymes"/>
    <property type="match status" value="1"/>
</dbReference>